<name>A0A7I8KHQ3_SPIIN</name>
<feature type="transmembrane region" description="Helical" evidence="1">
    <location>
        <begin position="19"/>
        <end position="44"/>
    </location>
</feature>
<evidence type="ECO:0000313" key="2">
    <source>
        <dbReference type="EMBL" id="CAA7397357.1"/>
    </source>
</evidence>
<dbReference type="Proteomes" id="UP000663760">
    <property type="component" value="Chromosome 6"/>
</dbReference>
<evidence type="ECO:0000256" key="1">
    <source>
        <dbReference type="SAM" id="Phobius"/>
    </source>
</evidence>
<keyword evidence="1" id="KW-1133">Transmembrane helix</keyword>
<gene>
    <name evidence="2" type="ORF">SI8410_06008022</name>
</gene>
<evidence type="ECO:0000313" key="3">
    <source>
        <dbReference type="Proteomes" id="UP000663760"/>
    </source>
</evidence>
<sequence length="94" mass="9803">MVCAGLIGSHGGHRTAGGYALVVLAVAGVALGLRILLFGLARWLQRRRQAAEGRRCLGGGVSAVTCAADGCPLCRCNPLPILPSPPRFPPSWNR</sequence>
<dbReference type="EMBL" id="LR746269">
    <property type="protein sequence ID" value="CAA7397357.1"/>
    <property type="molecule type" value="Genomic_DNA"/>
</dbReference>
<keyword evidence="3" id="KW-1185">Reference proteome</keyword>
<dbReference type="AlphaFoldDB" id="A0A7I8KHQ3"/>
<protein>
    <submittedName>
        <fullName evidence="2">Uncharacterized protein</fullName>
    </submittedName>
</protein>
<keyword evidence="1" id="KW-0812">Transmembrane</keyword>
<accession>A0A7I8KHQ3</accession>
<organism evidence="2 3">
    <name type="scientific">Spirodela intermedia</name>
    <name type="common">Intermediate duckweed</name>
    <dbReference type="NCBI Taxonomy" id="51605"/>
    <lineage>
        <taxon>Eukaryota</taxon>
        <taxon>Viridiplantae</taxon>
        <taxon>Streptophyta</taxon>
        <taxon>Embryophyta</taxon>
        <taxon>Tracheophyta</taxon>
        <taxon>Spermatophyta</taxon>
        <taxon>Magnoliopsida</taxon>
        <taxon>Liliopsida</taxon>
        <taxon>Araceae</taxon>
        <taxon>Lemnoideae</taxon>
        <taxon>Spirodela</taxon>
    </lineage>
</organism>
<reference evidence="2" key="1">
    <citation type="submission" date="2020-02" db="EMBL/GenBank/DDBJ databases">
        <authorList>
            <person name="Scholz U."/>
            <person name="Mascher M."/>
            <person name="Fiebig A."/>
        </authorList>
    </citation>
    <scope>NUCLEOTIDE SEQUENCE</scope>
</reference>
<proteinExistence type="predicted"/>
<keyword evidence="1" id="KW-0472">Membrane</keyword>